<evidence type="ECO:0000256" key="3">
    <source>
        <dbReference type="ARBA" id="ARBA00022448"/>
    </source>
</evidence>
<organism evidence="8 9">
    <name type="scientific">Photobacterium gaetbulicola Gung47</name>
    <dbReference type="NCBI Taxonomy" id="658445"/>
    <lineage>
        <taxon>Bacteria</taxon>
        <taxon>Pseudomonadati</taxon>
        <taxon>Pseudomonadota</taxon>
        <taxon>Gammaproteobacteria</taxon>
        <taxon>Vibrionales</taxon>
        <taxon>Vibrionaceae</taxon>
        <taxon>Photobacterium</taxon>
    </lineage>
</organism>
<dbReference type="Gene3D" id="3.40.190.10">
    <property type="entry name" value="Periplasmic binding protein-like II"/>
    <property type="match status" value="2"/>
</dbReference>
<evidence type="ECO:0000256" key="4">
    <source>
        <dbReference type="ARBA" id="ARBA00022729"/>
    </source>
</evidence>
<proteinExistence type="inferred from homology"/>
<dbReference type="InterPro" id="IPR006059">
    <property type="entry name" value="SBP"/>
</dbReference>
<evidence type="ECO:0000313" key="9">
    <source>
        <dbReference type="Proteomes" id="UP000032303"/>
    </source>
</evidence>
<evidence type="ECO:0000313" key="8">
    <source>
        <dbReference type="EMBL" id="AJR08710.1"/>
    </source>
</evidence>
<dbReference type="KEGG" id="pgb:H744_2c2046"/>
<keyword evidence="9" id="KW-1185">Reference proteome</keyword>
<dbReference type="PANTHER" id="PTHR43649">
    <property type="entry name" value="ARABINOSE-BINDING PROTEIN-RELATED"/>
    <property type="match status" value="1"/>
</dbReference>
<feature type="chain" id="PRO_5002192326" description="Probable sugar-binding periplasmic protein" evidence="7">
    <location>
        <begin position="19"/>
        <end position="414"/>
    </location>
</feature>
<evidence type="ECO:0000256" key="5">
    <source>
        <dbReference type="ARBA" id="ARBA00049629"/>
    </source>
</evidence>
<dbReference type="InterPro" id="IPR050490">
    <property type="entry name" value="Bact_solute-bd_prot1"/>
</dbReference>
<name>A0A0C5X067_9GAMM</name>
<evidence type="ECO:0000256" key="6">
    <source>
        <dbReference type="ARBA" id="ARBA00049753"/>
    </source>
</evidence>
<dbReference type="STRING" id="658445.H744_2c2046"/>
<evidence type="ECO:0000256" key="2">
    <source>
        <dbReference type="ARBA" id="ARBA00008520"/>
    </source>
</evidence>
<accession>A0A0C5X067</accession>
<gene>
    <name evidence="8" type="ORF">H744_2c2046</name>
</gene>
<dbReference type="AlphaFoldDB" id="A0A0C5X067"/>
<dbReference type="PATRIC" id="fig|658445.3.peg.4024"/>
<sequence>MKKVLIAGLITSIFSAHAAQDLQFLHWWTSEGEVNSVQVIKQELVMNGFNVLSVPVEGGGGKIAKSILQARAIAGNPPDVAQLEGPSIKSWAALGFLHNINDAAQQHSWDENLFKVAREIHRYNGEYVAIPVTLHRLNWMWVNHDVLERYQLAIPETWEQVIEVFSQLQERGVAPLAIGNEPWQIVQLFENIAFGLGGAQYYKKAYIELDAEALSSQTTLEALHLFRQISSLVLPYLTKQTWDSATRQLLEGSRAFQITGDWVAGDLMALNGQFPEKIGCYPTPAHHPGFIYNMDSLVLFKSPHLKAEVANQVAKSVSTPELISSFNKQKGSVPPYHNASLSGFSSCAIDAYKDFLLAEKQGNLVPSMIDSMAVSPVIEKAAANELFRFFNDPSIRPEDVILHMQSMGASNISL</sequence>
<comment type="similarity">
    <text evidence="2">Belongs to the bacterial solute-binding protein 1 family.</text>
</comment>
<protein>
    <recommendedName>
        <fullName evidence="6">Probable sugar-binding periplasmic protein</fullName>
    </recommendedName>
</protein>
<keyword evidence="3" id="KW-0813">Transport</keyword>
<feature type="signal peptide" evidence="7">
    <location>
        <begin position="1"/>
        <end position="18"/>
    </location>
</feature>
<evidence type="ECO:0000256" key="1">
    <source>
        <dbReference type="ARBA" id="ARBA00004418"/>
    </source>
</evidence>
<comment type="subcellular location">
    <subcellularLocation>
        <location evidence="1">Periplasm</location>
    </subcellularLocation>
</comment>
<keyword evidence="4 7" id="KW-0732">Signal</keyword>
<dbReference type="PANTHER" id="PTHR43649:SF28">
    <property type="entry name" value="BINDING PROTEIN COMPONENT OF ABC SUGAR TRANSPORTER-RELATED"/>
    <property type="match status" value="1"/>
</dbReference>
<dbReference type="Proteomes" id="UP000032303">
    <property type="component" value="Chromosome 2"/>
</dbReference>
<keyword evidence="8" id="KW-0762">Sugar transport</keyword>
<dbReference type="EMBL" id="CP005974">
    <property type="protein sequence ID" value="AJR08710.1"/>
    <property type="molecule type" value="Genomic_DNA"/>
</dbReference>
<reference evidence="8 9" key="1">
    <citation type="submission" date="2013-05" db="EMBL/GenBank/DDBJ databases">
        <title>Complete genome sequence of the lipase-producing bacterium Photobacterium gaetbulicola Gung47.</title>
        <authorList>
            <person name="Kim Y.-O."/>
        </authorList>
    </citation>
    <scope>NUCLEOTIDE SEQUENCE [LARGE SCALE GENOMIC DNA]</scope>
    <source>
        <strain evidence="8 9">Gung47</strain>
    </source>
</reference>
<comment type="function">
    <text evidence="5">Part of a binding-protein-dependent transport system for a sugar.</text>
</comment>
<dbReference type="HOGENOM" id="CLU_031285_15_0_6"/>
<dbReference type="OrthoDB" id="5580590at2"/>
<dbReference type="GO" id="GO:0042597">
    <property type="term" value="C:periplasmic space"/>
    <property type="evidence" value="ECO:0007669"/>
    <property type="project" value="UniProtKB-SubCell"/>
</dbReference>
<dbReference type="SUPFAM" id="SSF53850">
    <property type="entry name" value="Periplasmic binding protein-like II"/>
    <property type="match status" value="1"/>
</dbReference>
<evidence type="ECO:0000256" key="7">
    <source>
        <dbReference type="SAM" id="SignalP"/>
    </source>
</evidence>
<dbReference type="Pfam" id="PF01547">
    <property type="entry name" value="SBP_bac_1"/>
    <property type="match status" value="1"/>
</dbReference>